<organism evidence="2 3">
    <name type="scientific">Abyssibacter profundi</name>
    <dbReference type="NCBI Taxonomy" id="2182787"/>
    <lineage>
        <taxon>Bacteria</taxon>
        <taxon>Pseudomonadati</taxon>
        <taxon>Pseudomonadota</taxon>
        <taxon>Gammaproteobacteria</taxon>
        <taxon>Chromatiales</taxon>
        <taxon>Oceanococcaceae</taxon>
        <taxon>Abyssibacter</taxon>
    </lineage>
</organism>
<dbReference type="EMBL" id="QEQK01000003">
    <property type="protein sequence ID" value="PWN57089.1"/>
    <property type="molecule type" value="Genomic_DNA"/>
</dbReference>
<proteinExistence type="predicted"/>
<evidence type="ECO:0000313" key="2">
    <source>
        <dbReference type="EMBL" id="PWN57089.1"/>
    </source>
</evidence>
<comment type="caution">
    <text evidence="2">The sequence shown here is derived from an EMBL/GenBank/DDBJ whole genome shotgun (WGS) entry which is preliminary data.</text>
</comment>
<reference evidence="2 3" key="1">
    <citation type="submission" date="2018-05" db="EMBL/GenBank/DDBJ databases">
        <title>Abyssibacter profundi OUC007T gen. nov., sp. nov, a marine bacterium isolated from seawater of the Mariana Trench.</title>
        <authorList>
            <person name="Zhou S."/>
        </authorList>
    </citation>
    <scope>NUCLEOTIDE SEQUENCE [LARGE SCALE GENOMIC DNA]</scope>
    <source>
        <strain evidence="2 3">OUC007</strain>
    </source>
</reference>
<gene>
    <name evidence="2" type="ORF">DEH80_03920</name>
</gene>
<evidence type="ECO:0000256" key="1">
    <source>
        <dbReference type="SAM" id="SignalP"/>
    </source>
</evidence>
<sequence length="348" mass="37759">MSWPAALAVGLCLAAPAAQAATMTVERLNALRAASPLLTWQVNVAAGDWETVLAAIPAVEPTAAPRDASHELAAEQLALALRQAPITAMGRQWLAQVAQWPVLTRVALPDAGRGIPVPAFPAGAAARATLRVWQAREAAARIQQGLDQGAVLPDFELTPQLLAQLTTEQLRALRDRLPRPLPADWALALLRVVPDVDRLSDWLAAEMRADERASASRRVAGCRFVLSTGQAALFDQLAEAALAHDGLRAAWLQALAADTGARSRAALQNEVSDTRYGLDALRALARRPDGRRWLLEQLEEPGLPRMQLRRVLIALAEQDESAVLRDWVQSRRQQHAELAEEVLAWLGD</sequence>
<feature type="chain" id="PRO_5016602929" evidence="1">
    <location>
        <begin position="21"/>
        <end position="348"/>
    </location>
</feature>
<name>A0A363UNX3_9GAMM</name>
<dbReference type="Proteomes" id="UP000251800">
    <property type="component" value="Unassembled WGS sequence"/>
</dbReference>
<keyword evidence="1" id="KW-0732">Signal</keyword>
<evidence type="ECO:0000313" key="3">
    <source>
        <dbReference type="Proteomes" id="UP000251800"/>
    </source>
</evidence>
<accession>A0A363UNX3</accession>
<keyword evidence="3" id="KW-1185">Reference proteome</keyword>
<protein>
    <submittedName>
        <fullName evidence="2">Uncharacterized protein</fullName>
    </submittedName>
</protein>
<dbReference type="AlphaFoldDB" id="A0A363UNX3"/>
<feature type="signal peptide" evidence="1">
    <location>
        <begin position="1"/>
        <end position="20"/>
    </location>
</feature>